<dbReference type="Proteomes" id="UP001488805">
    <property type="component" value="Unassembled WGS sequence"/>
</dbReference>
<reference evidence="1 2" key="1">
    <citation type="journal article" date="2024" name="Genome Biol. Evol.">
        <title>Chromosome-level genome assembly of the viviparous eelpout Zoarces viviparus.</title>
        <authorList>
            <person name="Fuhrmann N."/>
            <person name="Brasseur M.V."/>
            <person name="Bakowski C.E."/>
            <person name="Podsiadlowski L."/>
            <person name="Prost S."/>
            <person name="Krehenwinkel H."/>
            <person name="Mayer C."/>
        </authorList>
    </citation>
    <scope>NUCLEOTIDE SEQUENCE [LARGE SCALE GENOMIC DNA]</scope>
    <source>
        <strain evidence="1">NO-MEL_2022_Ind0_liver</strain>
    </source>
</reference>
<keyword evidence="2" id="KW-1185">Reference proteome</keyword>
<comment type="caution">
    <text evidence="1">The sequence shown here is derived from an EMBL/GenBank/DDBJ whole genome shotgun (WGS) entry which is preliminary data.</text>
</comment>
<gene>
    <name evidence="1" type="ORF">VZT92_010339</name>
</gene>
<evidence type="ECO:0000313" key="2">
    <source>
        <dbReference type="Proteomes" id="UP001488805"/>
    </source>
</evidence>
<dbReference type="AlphaFoldDB" id="A0AAW1FDK2"/>
<protein>
    <submittedName>
        <fullName evidence="1">Uncharacterized protein</fullName>
    </submittedName>
</protein>
<accession>A0AAW1FDK2</accession>
<dbReference type="EMBL" id="JBCEZU010000078">
    <property type="protein sequence ID" value="KAK9532982.1"/>
    <property type="molecule type" value="Genomic_DNA"/>
</dbReference>
<name>A0AAW1FDK2_ZOAVI</name>
<proteinExistence type="predicted"/>
<sequence>MSDALNMASTFTRSYMWNRIFFLYMARRHWRNLSLTTDRVCFSLRSGLTSLRLMMSSERALEPWVRKKSLQVDA</sequence>
<evidence type="ECO:0000313" key="1">
    <source>
        <dbReference type="EMBL" id="KAK9532982.1"/>
    </source>
</evidence>
<organism evidence="1 2">
    <name type="scientific">Zoarces viviparus</name>
    <name type="common">Viviparous eelpout</name>
    <name type="synonym">Blennius viviparus</name>
    <dbReference type="NCBI Taxonomy" id="48416"/>
    <lineage>
        <taxon>Eukaryota</taxon>
        <taxon>Metazoa</taxon>
        <taxon>Chordata</taxon>
        <taxon>Craniata</taxon>
        <taxon>Vertebrata</taxon>
        <taxon>Euteleostomi</taxon>
        <taxon>Actinopterygii</taxon>
        <taxon>Neopterygii</taxon>
        <taxon>Teleostei</taxon>
        <taxon>Neoteleostei</taxon>
        <taxon>Acanthomorphata</taxon>
        <taxon>Eupercaria</taxon>
        <taxon>Perciformes</taxon>
        <taxon>Cottioidei</taxon>
        <taxon>Zoarcales</taxon>
        <taxon>Zoarcidae</taxon>
        <taxon>Zoarcinae</taxon>
        <taxon>Zoarces</taxon>
    </lineage>
</organism>